<sequence length="184" mass="20235">MTTVGGVPPVVAHPAGAPYVAKVVVATFELPPIDTEVHLPSFTDQRGAGIPEIEGEIARSDSERSTQAREDEQRREEMGEQQAPAPQDPTVLPPPPPVDYGMFRQGLSMAPAPVPQEHGHGGPSIMERFKRMALPYFKGYSQPLLAESWMREVEIIFRAIGCAKEDKVSLATYMLQVLRVYVLV</sequence>
<keyword evidence="3" id="KW-1185">Reference proteome</keyword>
<evidence type="ECO:0000313" key="2">
    <source>
        <dbReference type="EMBL" id="MQM16202.1"/>
    </source>
</evidence>
<gene>
    <name evidence="2" type="ORF">Taro_049156</name>
</gene>
<proteinExistence type="predicted"/>
<feature type="region of interest" description="Disordered" evidence="1">
    <location>
        <begin position="39"/>
        <end position="97"/>
    </location>
</feature>
<organism evidence="2 3">
    <name type="scientific">Colocasia esculenta</name>
    <name type="common">Wild taro</name>
    <name type="synonym">Arum esculentum</name>
    <dbReference type="NCBI Taxonomy" id="4460"/>
    <lineage>
        <taxon>Eukaryota</taxon>
        <taxon>Viridiplantae</taxon>
        <taxon>Streptophyta</taxon>
        <taxon>Embryophyta</taxon>
        <taxon>Tracheophyta</taxon>
        <taxon>Spermatophyta</taxon>
        <taxon>Magnoliopsida</taxon>
        <taxon>Liliopsida</taxon>
        <taxon>Araceae</taxon>
        <taxon>Aroideae</taxon>
        <taxon>Colocasieae</taxon>
        <taxon>Colocasia</taxon>
    </lineage>
</organism>
<evidence type="ECO:0000256" key="1">
    <source>
        <dbReference type="SAM" id="MobiDB-lite"/>
    </source>
</evidence>
<accession>A0A843XA48</accession>
<dbReference type="AlphaFoldDB" id="A0A843XA48"/>
<dbReference type="EMBL" id="NMUH01006890">
    <property type="protein sequence ID" value="MQM16202.1"/>
    <property type="molecule type" value="Genomic_DNA"/>
</dbReference>
<dbReference type="Proteomes" id="UP000652761">
    <property type="component" value="Unassembled WGS sequence"/>
</dbReference>
<feature type="compositionally biased region" description="Basic and acidic residues" evidence="1">
    <location>
        <begin position="56"/>
        <end position="78"/>
    </location>
</feature>
<evidence type="ECO:0000313" key="3">
    <source>
        <dbReference type="Proteomes" id="UP000652761"/>
    </source>
</evidence>
<protein>
    <submittedName>
        <fullName evidence="2">Uncharacterized protein</fullName>
    </submittedName>
</protein>
<comment type="caution">
    <text evidence="2">The sequence shown here is derived from an EMBL/GenBank/DDBJ whole genome shotgun (WGS) entry which is preliminary data.</text>
</comment>
<reference evidence="2" key="1">
    <citation type="submission" date="2017-07" db="EMBL/GenBank/DDBJ databases">
        <title>Taro Niue Genome Assembly and Annotation.</title>
        <authorList>
            <person name="Atibalentja N."/>
            <person name="Keating K."/>
            <person name="Fields C.J."/>
        </authorList>
    </citation>
    <scope>NUCLEOTIDE SEQUENCE</scope>
    <source>
        <strain evidence="2">Niue_2</strain>
        <tissue evidence="2">Leaf</tissue>
    </source>
</reference>
<name>A0A843XA48_COLES</name>